<evidence type="ECO:0000313" key="1">
    <source>
        <dbReference type="EMBL" id="KAJ5175208.1"/>
    </source>
</evidence>
<gene>
    <name evidence="1" type="ORF">N7482_001085</name>
</gene>
<proteinExistence type="predicted"/>
<accession>A0A9W9ICM7</accession>
<dbReference type="AlphaFoldDB" id="A0A9W9ICM7"/>
<reference evidence="1" key="1">
    <citation type="submission" date="2022-11" db="EMBL/GenBank/DDBJ databases">
        <authorList>
            <person name="Petersen C."/>
        </authorList>
    </citation>
    <scope>NUCLEOTIDE SEQUENCE</scope>
    <source>
        <strain evidence="1">IBT 26290</strain>
    </source>
</reference>
<dbReference type="GeneID" id="81422386"/>
<protein>
    <submittedName>
        <fullName evidence="1">Uncharacterized protein</fullName>
    </submittedName>
</protein>
<organism evidence="1 2">
    <name type="scientific">Penicillium canariense</name>
    <dbReference type="NCBI Taxonomy" id="189055"/>
    <lineage>
        <taxon>Eukaryota</taxon>
        <taxon>Fungi</taxon>
        <taxon>Dikarya</taxon>
        <taxon>Ascomycota</taxon>
        <taxon>Pezizomycotina</taxon>
        <taxon>Eurotiomycetes</taxon>
        <taxon>Eurotiomycetidae</taxon>
        <taxon>Eurotiales</taxon>
        <taxon>Aspergillaceae</taxon>
        <taxon>Penicillium</taxon>
    </lineage>
</organism>
<comment type="caution">
    <text evidence="1">The sequence shown here is derived from an EMBL/GenBank/DDBJ whole genome shotgun (WGS) entry which is preliminary data.</text>
</comment>
<keyword evidence="2" id="KW-1185">Reference proteome</keyword>
<dbReference type="RefSeq" id="XP_056546816.1">
    <property type="nucleotide sequence ID" value="XM_056683210.1"/>
</dbReference>
<name>A0A9W9ICM7_9EURO</name>
<evidence type="ECO:0000313" key="2">
    <source>
        <dbReference type="Proteomes" id="UP001149163"/>
    </source>
</evidence>
<dbReference type="EMBL" id="JAPQKN010000001">
    <property type="protein sequence ID" value="KAJ5175208.1"/>
    <property type="molecule type" value="Genomic_DNA"/>
</dbReference>
<reference evidence="1" key="2">
    <citation type="journal article" date="2023" name="IMA Fungus">
        <title>Comparative genomic study of the Penicillium genus elucidates a diverse pangenome and 15 lateral gene transfer events.</title>
        <authorList>
            <person name="Petersen C."/>
            <person name="Sorensen T."/>
            <person name="Nielsen M.R."/>
            <person name="Sondergaard T.E."/>
            <person name="Sorensen J.L."/>
            <person name="Fitzpatrick D.A."/>
            <person name="Frisvad J.C."/>
            <person name="Nielsen K.L."/>
        </authorList>
    </citation>
    <scope>NUCLEOTIDE SEQUENCE</scope>
    <source>
        <strain evidence="1">IBT 26290</strain>
    </source>
</reference>
<sequence length="215" mass="24330">MLHRRLSPPAFIVRVGDNEAAVEPAGLIDARRKLHEAAFARIIGQNRVRFVNMGLGIRIPDRLLVHDGQRLSELVDNIQFGKCPLPMGRGLKWIIAIIDRDEVAIRCIVGLTPHRNEMVRSKWHGSSWDQSLLEGLRLPARGSFGGLDMSALDASEKMIDEPRHRGREVGKTLNIVLQILLLLWGQSVFFAQNLFGDILQDLVDVGRQRVRRLRK</sequence>
<dbReference type="Proteomes" id="UP001149163">
    <property type="component" value="Unassembled WGS sequence"/>
</dbReference>